<accession>A0A1U0QJF1</accession>
<evidence type="ECO:0008006" key="3">
    <source>
        <dbReference type="Google" id="ProtNLM"/>
    </source>
</evidence>
<name>A0A1U0QJF1_9MYCO</name>
<evidence type="ECO:0000313" key="2">
    <source>
        <dbReference type="Proteomes" id="UP000190074"/>
    </source>
</evidence>
<evidence type="ECO:0000313" key="1">
    <source>
        <dbReference type="EMBL" id="SKL37573.1"/>
    </source>
</evidence>
<dbReference type="AlphaFoldDB" id="A0A1U0QJF1"/>
<dbReference type="EMBL" id="FVGW01000001">
    <property type="protein sequence ID" value="SKL37573.1"/>
    <property type="molecule type" value="Genomic_DNA"/>
</dbReference>
<gene>
    <name evidence="1" type="ORF">SAMEA2259716_00292</name>
</gene>
<proteinExistence type="predicted"/>
<dbReference type="Proteomes" id="UP000190074">
    <property type="component" value="Unassembled WGS sequence"/>
</dbReference>
<reference evidence="1 2" key="1">
    <citation type="submission" date="2016-11" db="EMBL/GenBank/DDBJ databases">
        <authorList>
            <consortium name="Pathogen Informatics"/>
        </authorList>
    </citation>
    <scope>NUCLEOTIDE SEQUENCE [LARGE SCALE GENOMIC DNA]</scope>
    <source>
        <strain evidence="1 2">911</strain>
    </source>
</reference>
<protein>
    <recommendedName>
        <fullName evidence="3">Liporotein LppU</fullName>
    </recommendedName>
</protein>
<sequence>MKITGKSKDAALALTDCNAPDTTHRIIQRVATPNECVRDADRRYYRNTAAGEWTACLDIYWNINDCLSVTNEGTHRVACNDSAAPIRIRATKLVLGVANAQMCPVGYPHPVRQYTICTEAQGWQ</sequence>
<organism evidence="1 2">
    <name type="scientific">Mycobacteroides abscessus subsp. massiliense</name>
    <dbReference type="NCBI Taxonomy" id="1962118"/>
    <lineage>
        <taxon>Bacteria</taxon>
        <taxon>Bacillati</taxon>
        <taxon>Actinomycetota</taxon>
        <taxon>Actinomycetes</taxon>
        <taxon>Mycobacteriales</taxon>
        <taxon>Mycobacteriaceae</taxon>
        <taxon>Mycobacteroides</taxon>
        <taxon>Mycobacteroides abscessus</taxon>
    </lineage>
</organism>